<evidence type="ECO:0000313" key="2">
    <source>
        <dbReference type="Proteomes" id="UP000016638"/>
    </source>
</evidence>
<keyword evidence="2" id="KW-1185">Reference proteome</keyword>
<dbReference type="AlphaFoldDB" id="U2V5R4"/>
<comment type="caution">
    <text evidence="1">The sequence shown here is derived from an EMBL/GenBank/DDBJ whole genome shotgun (WGS) entry which is preliminary data.</text>
</comment>
<dbReference type="RefSeq" id="WP_021726346.1">
    <property type="nucleotide sequence ID" value="NZ_AWEZ01000048.1"/>
</dbReference>
<sequence length="53" mass="6303">MDNQDPRQTIDDFIVENPMEQKELEKELETCRLEDVLSPVYLFQNVNATFIGW</sequence>
<protein>
    <submittedName>
        <fullName evidence="1">Uncharacterized protein</fullName>
    </submittedName>
</protein>
<organism evidence="1 2">
    <name type="scientific">Olsenella profusa F0195</name>
    <dbReference type="NCBI Taxonomy" id="1125712"/>
    <lineage>
        <taxon>Bacteria</taxon>
        <taxon>Bacillati</taxon>
        <taxon>Actinomycetota</taxon>
        <taxon>Coriobacteriia</taxon>
        <taxon>Coriobacteriales</taxon>
        <taxon>Atopobiaceae</taxon>
        <taxon>Olsenella</taxon>
    </lineage>
</organism>
<reference evidence="1 2" key="1">
    <citation type="submission" date="2013-08" db="EMBL/GenBank/DDBJ databases">
        <authorList>
            <person name="Durkin A.S."/>
            <person name="Haft D.R."/>
            <person name="McCorrison J."/>
            <person name="Torralba M."/>
            <person name="Gillis M."/>
            <person name="Haft D.H."/>
            <person name="Methe B."/>
            <person name="Sutton G."/>
            <person name="Nelson K.E."/>
        </authorList>
    </citation>
    <scope>NUCLEOTIDE SEQUENCE [LARGE SCALE GENOMIC DNA]</scope>
    <source>
        <strain evidence="1 2">F0195</strain>
    </source>
</reference>
<dbReference type="Proteomes" id="UP000016638">
    <property type="component" value="Unassembled WGS sequence"/>
</dbReference>
<dbReference type="STRING" id="1125712.HMPREF1316_2472"/>
<dbReference type="EMBL" id="AWEZ01000048">
    <property type="protein sequence ID" value="ERL07991.1"/>
    <property type="molecule type" value="Genomic_DNA"/>
</dbReference>
<evidence type="ECO:0000313" key="1">
    <source>
        <dbReference type="EMBL" id="ERL07991.1"/>
    </source>
</evidence>
<proteinExistence type="predicted"/>
<dbReference type="PATRIC" id="fig|1125712.3.peg.1473"/>
<name>U2V5R4_9ACTN</name>
<accession>U2V5R4</accession>
<gene>
    <name evidence="1" type="ORF">HMPREF1316_2472</name>
</gene>